<dbReference type="PANTHER" id="PTHR11059">
    <property type="entry name" value="DNA REPAIR PROTEIN RECN"/>
    <property type="match status" value="1"/>
</dbReference>
<dbReference type="Gene3D" id="3.40.50.300">
    <property type="entry name" value="P-loop containing nucleotide triphosphate hydrolases"/>
    <property type="match status" value="2"/>
</dbReference>
<evidence type="ECO:0000256" key="7">
    <source>
        <dbReference type="ARBA" id="ARBA00023204"/>
    </source>
</evidence>
<dbReference type="NCBIfam" id="TIGR00634">
    <property type="entry name" value="recN"/>
    <property type="match status" value="1"/>
</dbReference>
<keyword evidence="12" id="KW-1185">Reference proteome</keyword>
<comment type="similarity">
    <text evidence="2 9">Belongs to the RecN family.</text>
</comment>
<protein>
    <recommendedName>
        <fullName evidence="3 9">DNA repair protein RecN</fullName>
    </recommendedName>
    <alternativeName>
        <fullName evidence="8 9">Recombination protein N</fullName>
    </alternativeName>
</protein>
<evidence type="ECO:0000256" key="6">
    <source>
        <dbReference type="ARBA" id="ARBA00022840"/>
    </source>
</evidence>
<dbReference type="SUPFAM" id="SSF52540">
    <property type="entry name" value="P-loop containing nucleoside triphosphate hydrolases"/>
    <property type="match status" value="1"/>
</dbReference>
<evidence type="ECO:0000256" key="1">
    <source>
        <dbReference type="ARBA" id="ARBA00003618"/>
    </source>
</evidence>
<dbReference type="InterPro" id="IPR004604">
    <property type="entry name" value="DNA_recomb/repair_RecN"/>
</dbReference>
<comment type="function">
    <text evidence="1 9">May be involved in recombinational repair of damaged DNA.</text>
</comment>
<dbReference type="SMART" id="SM00382">
    <property type="entry name" value="AAA"/>
    <property type="match status" value="1"/>
</dbReference>
<dbReference type="InterPro" id="IPR003395">
    <property type="entry name" value="RecF/RecN/SMC_N"/>
</dbReference>
<dbReference type="Pfam" id="PF02463">
    <property type="entry name" value="SMC_N"/>
    <property type="match status" value="1"/>
</dbReference>
<dbReference type="InterPro" id="IPR027417">
    <property type="entry name" value="P-loop_NTPase"/>
</dbReference>
<keyword evidence="4" id="KW-0547">Nucleotide-binding</keyword>
<keyword evidence="6" id="KW-0067">ATP-binding</keyword>
<dbReference type="PIRSF" id="PIRSF003128">
    <property type="entry name" value="RecN"/>
    <property type="match status" value="1"/>
</dbReference>
<sequence length="575" mass="60042">MTRLDELTIRSLGVIDDARVPIGRGFTAITGETGAGKTMVVQALALLRGERADAGVIRAGSERAAVQGVWIVDDAEAAEVVEDAGGTIDDGELILGRALSRTPDGAARSRAQAGGAAVPAGLLRELADRLVAVHGQADQQRLRSPEAQADALDRAAGAGLAAALVEYRREHQAWRAADEAARALRDAHDARAAEALEIRERLEELEAADPQPGEQDALAALAHRLEHAEGLRLQLAEAHAALSNDDDAPDAVTLAGHARRLVERASGDDAALAGALDLLVQADALLQEASSSLVQALDDLERPERSLDEVQERRAALAALERRLARPLDEALEAAPQEALRLVELEGDDAELERLAADADARHAAALALADRLSALRTAAAARLEEAVGAELRALAMPSARLVVEVAQVDALGPAGRDRVTMLLAPHPGADPRPIQKGASGGELSRIMLAIEVALADDSVPTMVFDEVDAGVGGAAAIEIGRRLARLAERCQVIVVTHLAQVAAFAAHHVRVEKGTDGRITASQVGTVEGDARLAELARMLSGTASETAIAHARELLVDAHDTDAPAADIRPGVG</sequence>
<evidence type="ECO:0000259" key="10">
    <source>
        <dbReference type="SMART" id="SM00382"/>
    </source>
</evidence>
<evidence type="ECO:0000256" key="3">
    <source>
        <dbReference type="ARBA" id="ARBA00021315"/>
    </source>
</evidence>
<organism evidence="11 12">
    <name type="scientific">Agrococcus terreus</name>
    <dbReference type="NCBI Taxonomy" id="574649"/>
    <lineage>
        <taxon>Bacteria</taxon>
        <taxon>Bacillati</taxon>
        <taxon>Actinomycetota</taxon>
        <taxon>Actinomycetes</taxon>
        <taxon>Micrococcales</taxon>
        <taxon>Microbacteriaceae</taxon>
        <taxon>Agrococcus</taxon>
    </lineage>
</organism>
<gene>
    <name evidence="11" type="primary">recN</name>
    <name evidence="11" type="ORF">GCM10010968_19300</name>
</gene>
<dbReference type="CDD" id="cd03241">
    <property type="entry name" value="ABC_RecN"/>
    <property type="match status" value="1"/>
</dbReference>
<dbReference type="EMBL" id="BMLM01000001">
    <property type="protein sequence ID" value="GGN85956.1"/>
    <property type="molecule type" value="Genomic_DNA"/>
</dbReference>
<evidence type="ECO:0000256" key="2">
    <source>
        <dbReference type="ARBA" id="ARBA00009441"/>
    </source>
</evidence>
<proteinExistence type="inferred from homology"/>
<accession>A0ABQ2KM25</accession>
<name>A0ABQ2KM25_9MICO</name>
<evidence type="ECO:0000256" key="5">
    <source>
        <dbReference type="ARBA" id="ARBA00022763"/>
    </source>
</evidence>
<evidence type="ECO:0000256" key="4">
    <source>
        <dbReference type="ARBA" id="ARBA00022741"/>
    </source>
</evidence>
<dbReference type="RefSeq" id="WP_188717942.1">
    <property type="nucleotide sequence ID" value="NZ_BAABBD010000005.1"/>
</dbReference>
<dbReference type="PANTHER" id="PTHR11059:SF0">
    <property type="entry name" value="DNA REPAIR PROTEIN RECN"/>
    <property type="match status" value="1"/>
</dbReference>
<dbReference type="Proteomes" id="UP000626982">
    <property type="component" value="Unassembled WGS sequence"/>
</dbReference>
<keyword evidence="5 9" id="KW-0227">DNA damage</keyword>
<evidence type="ECO:0000256" key="9">
    <source>
        <dbReference type="PIRNR" id="PIRNR003128"/>
    </source>
</evidence>
<reference evidence="12" key="1">
    <citation type="journal article" date="2019" name="Int. J. Syst. Evol. Microbiol.">
        <title>The Global Catalogue of Microorganisms (GCM) 10K type strain sequencing project: providing services to taxonomists for standard genome sequencing and annotation.</title>
        <authorList>
            <consortium name="The Broad Institute Genomics Platform"/>
            <consortium name="The Broad Institute Genome Sequencing Center for Infectious Disease"/>
            <person name="Wu L."/>
            <person name="Ma J."/>
        </authorList>
    </citation>
    <scope>NUCLEOTIDE SEQUENCE [LARGE SCALE GENOMIC DNA]</scope>
    <source>
        <strain evidence="12">CGMCC 1.6960</strain>
    </source>
</reference>
<evidence type="ECO:0000313" key="11">
    <source>
        <dbReference type="EMBL" id="GGN85956.1"/>
    </source>
</evidence>
<comment type="caution">
    <text evidence="11">The sequence shown here is derived from an EMBL/GenBank/DDBJ whole genome shotgun (WGS) entry which is preliminary data.</text>
</comment>
<dbReference type="InterPro" id="IPR003593">
    <property type="entry name" value="AAA+_ATPase"/>
</dbReference>
<evidence type="ECO:0000256" key="8">
    <source>
        <dbReference type="ARBA" id="ARBA00033408"/>
    </source>
</evidence>
<keyword evidence="7 9" id="KW-0234">DNA repair</keyword>
<evidence type="ECO:0000313" key="12">
    <source>
        <dbReference type="Proteomes" id="UP000626982"/>
    </source>
</evidence>
<feature type="domain" description="AAA+ ATPase" evidence="10">
    <location>
        <begin position="23"/>
        <end position="516"/>
    </location>
</feature>